<sequence>MNSVVLSGTGTIVPSGTGLSCYRGPESSIPRAESAACEPRNLSNLDSYGIFLTQRPFSAAVDESPIAGRPS</sequence>
<dbReference type="Proteomes" id="UP000272010">
    <property type="component" value="Chromosome"/>
</dbReference>
<accession>A0A386UH88</accession>
<dbReference type="EMBL" id="CP031078">
    <property type="protein sequence ID" value="AYE99747.1"/>
    <property type="molecule type" value="Genomic_DNA"/>
</dbReference>
<dbReference type="AlphaFoldDB" id="A0A386UH88"/>
<organism evidence="1 2">
    <name type="scientific">Paracoccus yeei</name>
    <dbReference type="NCBI Taxonomy" id="147645"/>
    <lineage>
        <taxon>Bacteria</taxon>
        <taxon>Pseudomonadati</taxon>
        <taxon>Pseudomonadota</taxon>
        <taxon>Alphaproteobacteria</taxon>
        <taxon>Rhodobacterales</taxon>
        <taxon>Paracoccaceae</taxon>
        <taxon>Paracoccus</taxon>
    </lineage>
</organism>
<protein>
    <submittedName>
        <fullName evidence="1">Uncharacterized protein</fullName>
    </submittedName>
</protein>
<gene>
    <name evidence="1" type="ORF">PY32053_00047</name>
</gene>
<name>A0A386UH88_9RHOB</name>
<evidence type="ECO:0000313" key="1">
    <source>
        <dbReference type="EMBL" id="AYE99747.1"/>
    </source>
</evidence>
<evidence type="ECO:0000313" key="2">
    <source>
        <dbReference type="Proteomes" id="UP000272010"/>
    </source>
</evidence>
<reference evidence="2" key="1">
    <citation type="submission" date="2018-07" db="EMBL/GenBank/DDBJ databases">
        <title>Genome Structure of the Opportunistic Pathogen Paracoccus yeei (Alphaproteobacteria) and Identification of Putative Virulence Factors.</title>
        <authorList>
            <person name="Lasek R."/>
            <person name="Szuplewska M."/>
            <person name="Mitura M."/>
            <person name="Decewicz P."/>
            <person name="Chmielowska C."/>
            <person name="Pawlot A."/>
            <person name="Sentkowska D."/>
            <person name="Czarnecki J."/>
            <person name="Bartosik D."/>
        </authorList>
    </citation>
    <scope>NUCLEOTIDE SEQUENCE [LARGE SCALE GENOMIC DNA]</scope>
    <source>
        <strain evidence="2">CCUG 32053</strain>
    </source>
</reference>
<proteinExistence type="predicted"/>